<evidence type="ECO:0000313" key="2">
    <source>
        <dbReference type="EMBL" id="QIL48733.1"/>
    </source>
</evidence>
<dbReference type="Gene3D" id="2.60.120.10">
    <property type="entry name" value="Jelly Rolls"/>
    <property type="match status" value="1"/>
</dbReference>
<dbReference type="InterPro" id="IPR014710">
    <property type="entry name" value="RmlC-like_jellyroll"/>
</dbReference>
<dbReference type="AlphaFoldDB" id="A0A6G8AUZ2"/>
<dbReference type="RefSeq" id="WP_166034866.1">
    <property type="nucleotide sequence ID" value="NZ_CP049887.1"/>
</dbReference>
<reference evidence="2 3" key="1">
    <citation type="submission" date="2020-03" db="EMBL/GenBank/DDBJ databases">
        <title>Vagococcus sp. nov., isolated from beetles.</title>
        <authorList>
            <person name="Hyun D.-W."/>
            <person name="Bae J.-W."/>
        </authorList>
    </citation>
    <scope>NUCLEOTIDE SEQUENCE [LARGE SCALE GENOMIC DNA]</scope>
    <source>
        <strain evidence="2 3">HDW17B</strain>
    </source>
</reference>
<dbReference type="Proteomes" id="UP000501747">
    <property type="component" value="Chromosome"/>
</dbReference>
<dbReference type="GO" id="GO:0005829">
    <property type="term" value="C:cytosol"/>
    <property type="evidence" value="ECO:0007669"/>
    <property type="project" value="TreeGrafter"/>
</dbReference>
<dbReference type="SMART" id="SM00100">
    <property type="entry name" value="cNMP"/>
    <property type="match status" value="1"/>
</dbReference>
<dbReference type="EMBL" id="CP049887">
    <property type="protein sequence ID" value="QIL48733.1"/>
    <property type="molecule type" value="Genomic_DNA"/>
</dbReference>
<dbReference type="GO" id="GO:0003700">
    <property type="term" value="F:DNA-binding transcription factor activity"/>
    <property type="evidence" value="ECO:0007669"/>
    <property type="project" value="TreeGrafter"/>
</dbReference>
<gene>
    <name evidence="2" type="ORF">G7082_09560</name>
</gene>
<dbReference type="Pfam" id="PF00027">
    <property type="entry name" value="cNMP_binding"/>
    <property type="match status" value="1"/>
</dbReference>
<keyword evidence="3" id="KW-1185">Reference proteome</keyword>
<name>A0A6G8AUZ2_9ENTE</name>
<dbReference type="PANTHER" id="PTHR24567:SF77">
    <property type="entry name" value="NUCLEOSIDE-RESPONSIVE TRANSCRIPTIONAL ACTIVATOR OF NUCLEOSIDE UTILIZATION DEOR"/>
    <property type="match status" value="1"/>
</dbReference>
<dbReference type="InterPro" id="IPR050397">
    <property type="entry name" value="Env_Response_Regulators"/>
</dbReference>
<organism evidence="2 3">
    <name type="scientific">Vagococcus hydrophili</name>
    <dbReference type="NCBI Taxonomy" id="2714947"/>
    <lineage>
        <taxon>Bacteria</taxon>
        <taxon>Bacillati</taxon>
        <taxon>Bacillota</taxon>
        <taxon>Bacilli</taxon>
        <taxon>Lactobacillales</taxon>
        <taxon>Enterococcaceae</taxon>
        <taxon>Vagococcus</taxon>
    </lineage>
</organism>
<dbReference type="InterPro" id="IPR018490">
    <property type="entry name" value="cNMP-bd_dom_sf"/>
</dbReference>
<accession>A0A6G8AUZ2</accession>
<dbReference type="SUPFAM" id="SSF51206">
    <property type="entry name" value="cAMP-binding domain-like"/>
    <property type="match status" value="1"/>
</dbReference>
<feature type="domain" description="Cyclic nucleotide-binding" evidence="1">
    <location>
        <begin position="13"/>
        <end position="112"/>
    </location>
</feature>
<sequence length="218" mass="25095">MEELLSVINNNQTIRHMLKHCPYTILSQMELVFFKARKFQLHQGMKHSDVYIVVSGKVKIFVSDESGRQILLDIYQSGNLIGEQEAFLDMPYSASIENTTDCLLIKVPNQGFIEWVTLDHHFNQDLIYSLCEQMYELTNRAAKYSLGSVKEQVITTLLDLEKKGKGIDKKLLVQSVSATSRSVYRILSELETLDIIRVEPKSITIINQQKLLLERKKD</sequence>
<dbReference type="InterPro" id="IPR000595">
    <property type="entry name" value="cNMP-bd_dom"/>
</dbReference>
<dbReference type="KEGG" id="vhy:G7082_09560"/>
<proteinExistence type="predicted"/>
<dbReference type="PANTHER" id="PTHR24567">
    <property type="entry name" value="CRP FAMILY TRANSCRIPTIONAL REGULATORY PROTEIN"/>
    <property type="match status" value="1"/>
</dbReference>
<evidence type="ECO:0000313" key="3">
    <source>
        <dbReference type="Proteomes" id="UP000501747"/>
    </source>
</evidence>
<dbReference type="CDD" id="cd00038">
    <property type="entry name" value="CAP_ED"/>
    <property type="match status" value="1"/>
</dbReference>
<protein>
    <submittedName>
        <fullName evidence="2">Crp/Fnr family transcriptional regulator</fullName>
    </submittedName>
</protein>
<dbReference type="PROSITE" id="PS50042">
    <property type="entry name" value="CNMP_BINDING_3"/>
    <property type="match status" value="1"/>
</dbReference>
<evidence type="ECO:0000259" key="1">
    <source>
        <dbReference type="PROSITE" id="PS50042"/>
    </source>
</evidence>